<evidence type="ECO:0000259" key="4">
    <source>
        <dbReference type="PROSITE" id="PS50089"/>
    </source>
</evidence>
<dbReference type="Proteomes" id="UP000187209">
    <property type="component" value="Unassembled WGS sequence"/>
</dbReference>
<dbReference type="GO" id="GO:0008270">
    <property type="term" value="F:zinc ion binding"/>
    <property type="evidence" value="ECO:0007669"/>
    <property type="project" value="UniProtKB-KW"/>
</dbReference>
<keyword evidence="6" id="KW-1185">Reference proteome</keyword>
<dbReference type="EMBL" id="MPUH01000149">
    <property type="protein sequence ID" value="OMJ88492.1"/>
    <property type="molecule type" value="Genomic_DNA"/>
</dbReference>
<keyword evidence="2" id="KW-0812">Transmembrane</keyword>
<sequence>MTGFIILIVLAISVSSENIDYNMYLGSWSGKLSEFSEKSGRIYLEVEIYRKLGSVVLKTYDGNWESDPYIYLYSQNMTASSNSLDGIVYVYPVESYKMAYCQAQLNITTSSSLKASITGINCTISMSIQASKITKTEFYQQAYIFLAIFLLFKLGEFYALKGIYDQCTRMAVSRTISLISISLSSIVDLFFMLWPIYLAQAGKITLLMYIAMSIVPMIIIREKSLIYKKVTDIRQGYAQRNAFSTHILIGILYIILSRDLYQFNIIVSNCVFVFHIYRNYHRQSVEKHFIVYMIVEQFLITLYFCFCSWNFMVWEPNSMLSFIVFVVVILQILFLYWKKITSSTRDATTPLLSRTISEATAQRVIQNSHDCAICLCSLGNTNIVVTRCEHAFHYNCLMPWLDIQTLCPVCRGDIEEFVGP</sequence>
<dbReference type="AlphaFoldDB" id="A0A1R2CHI7"/>
<feature type="transmembrane region" description="Helical" evidence="2">
    <location>
        <begin position="289"/>
        <end position="312"/>
    </location>
</feature>
<dbReference type="GO" id="GO:0006511">
    <property type="term" value="P:ubiquitin-dependent protein catabolic process"/>
    <property type="evidence" value="ECO:0007669"/>
    <property type="project" value="TreeGrafter"/>
</dbReference>
<dbReference type="Pfam" id="PF13639">
    <property type="entry name" value="zf-RING_2"/>
    <property type="match status" value="1"/>
</dbReference>
<feature type="transmembrane region" description="Helical" evidence="2">
    <location>
        <begin position="204"/>
        <end position="220"/>
    </location>
</feature>
<protein>
    <recommendedName>
        <fullName evidence="4">RING-type domain-containing protein</fullName>
    </recommendedName>
</protein>
<accession>A0A1R2CHI7</accession>
<dbReference type="PANTHER" id="PTHR22765">
    <property type="entry name" value="RING FINGER AND PROTEASE ASSOCIATED DOMAIN-CONTAINING"/>
    <property type="match status" value="1"/>
</dbReference>
<dbReference type="InterPro" id="IPR051826">
    <property type="entry name" value="E3_ubiquitin-ligase_domain"/>
</dbReference>
<evidence type="ECO:0000313" key="5">
    <source>
        <dbReference type="EMBL" id="OMJ88492.1"/>
    </source>
</evidence>
<feature type="signal peptide" evidence="3">
    <location>
        <begin position="1"/>
        <end position="16"/>
    </location>
</feature>
<feature type="chain" id="PRO_5012481134" description="RING-type domain-containing protein" evidence="3">
    <location>
        <begin position="17"/>
        <end position="420"/>
    </location>
</feature>
<feature type="transmembrane region" description="Helical" evidence="2">
    <location>
        <begin position="318"/>
        <end position="337"/>
    </location>
</feature>
<keyword evidence="2" id="KW-1133">Transmembrane helix</keyword>
<gene>
    <name evidence="5" type="ORF">SteCoe_9523</name>
</gene>
<name>A0A1R2CHI7_9CILI</name>
<keyword evidence="3" id="KW-0732">Signal</keyword>
<keyword evidence="1" id="KW-0863">Zinc-finger</keyword>
<organism evidence="5 6">
    <name type="scientific">Stentor coeruleus</name>
    <dbReference type="NCBI Taxonomy" id="5963"/>
    <lineage>
        <taxon>Eukaryota</taxon>
        <taxon>Sar</taxon>
        <taxon>Alveolata</taxon>
        <taxon>Ciliophora</taxon>
        <taxon>Postciliodesmatophora</taxon>
        <taxon>Heterotrichea</taxon>
        <taxon>Heterotrichida</taxon>
        <taxon>Stentoridae</taxon>
        <taxon>Stentor</taxon>
    </lineage>
</organism>
<evidence type="ECO:0000256" key="3">
    <source>
        <dbReference type="SAM" id="SignalP"/>
    </source>
</evidence>
<reference evidence="5 6" key="1">
    <citation type="submission" date="2016-11" db="EMBL/GenBank/DDBJ databases">
        <title>The macronuclear genome of Stentor coeruleus: a giant cell with tiny introns.</title>
        <authorList>
            <person name="Slabodnick M."/>
            <person name="Ruby J.G."/>
            <person name="Reiff S.B."/>
            <person name="Swart E.C."/>
            <person name="Gosai S."/>
            <person name="Prabakaran S."/>
            <person name="Witkowska E."/>
            <person name="Larue G.E."/>
            <person name="Fisher S."/>
            <person name="Freeman R.M."/>
            <person name="Gunawardena J."/>
            <person name="Chu W."/>
            <person name="Stover N.A."/>
            <person name="Gregory B.D."/>
            <person name="Nowacki M."/>
            <person name="Derisi J."/>
            <person name="Roy S.W."/>
            <person name="Marshall W.F."/>
            <person name="Sood P."/>
        </authorList>
    </citation>
    <scope>NUCLEOTIDE SEQUENCE [LARGE SCALE GENOMIC DNA]</scope>
    <source>
        <strain evidence="5">WM001</strain>
    </source>
</reference>
<evidence type="ECO:0000256" key="2">
    <source>
        <dbReference type="SAM" id="Phobius"/>
    </source>
</evidence>
<dbReference type="SMART" id="SM00184">
    <property type="entry name" value="RING"/>
    <property type="match status" value="1"/>
</dbReference>
<keyword evidence="1" id="KW-0479">Metal-binding</keyword>
<keyword evidence="2" id="KW-0472">Membrane</keyword>
<dbReference type="PROSITE" id="PS50089">
    <property type="entry name" value="ZF_RING_2"/>
    <property type="match status" value="1"/>
</dbReference>
<dbReference type="SUPFAM" id="SSF57850">
    <property type="entry name" value="RING/U-box"/>
    <property type="match status" value="1"/>
</dbReference>
<dbReference type="PANTHER" id="PTHR22765:SF434">
    <property type="entry name" value="GB|AAD18119.1-RELATED"/>
    <property type="match status" value="1"/>
</dbReference>
<feature type="transmembrane region" description="Helical" evidence="2">
    <location>
        <begin position="176"/>
        <end position="198"/>
    </location>
</feature>
<comment type="caution">
    <text evidence="5">The sequence shown here is derived from an EMBL/GenBank/DDBJ whole genome shotgun (WGS) entry which is preliminary data.</text>
</comment>
<dbReference type="InterPro" id="IPR013083">
    <property type="entry name" value="Znf_RING/FYVE/PHD"/>
</dbReference>
<proteinExistence type="predicted"/>
<evidence type="ECO:0000313" key="6">
    <source>
        <dbReference type="Proteomes" id="UP000187209"/>
    </source>
</evidence>
<dbReference type="InterPro" id="IPR001841">
    <property type="entry name" value="Znf_RING"/>
</dbReference>
<feature type="transmembrane region" description="Helical" evidence="2">
    <location>
        <begin position="240"/>
        <end position="255"/>
    </location>
</feature>
<dbReference type="Gene3D" id="3.30.40.10">
    <property type="entry name" value="Zinc/RING finger domain, C3HC4 (zinc finger)"/>
    <property type="match status" value="1"/>
</dbReference>
<evidence type="ECO:0000256" key="1">
    <source>
        <dbReference type="PROSITE-ProRule" id="PRU00175"/>
    </source>
</evidence>
<keyword evidence="1" id="KW-0862">Zinc</keyword>
<feature type="transmembrane region" description="Helical" evidence="2">
    <location>
        <begin position="261"/>
        <end position="277"/>
    </location>
</feature>
<dbReference type="OrthoDB" id="8062037at2759"/>
<dbReference type="GO" id="GO:0061630">
    <property type="term" value="F:ubiquitin protein ligase activity"/>
    <property type="evidence" value="ECO:0007669"/>
    <property type="project" value="TreeGrafter"/>
</dbReference>
<feature type="domain" description="RING-type" evidence="4">
    <location>
        <begin position="371"/>
        <end position="411"/>
    </location>
</feature>
<feature type="transmembrane region" description="Helical" evidence="2">
    <location>
        <begin position="142"/>
        <end position="164"/>
    </location>
</feature>